<reference evidence="7" key="1">
    <citation type="submission" date="2024-03" db="EMBL/GenBank/DDBJ databases">
        <title>WGS assembly of Saponaria officinalis var. Norfolk2.</title>
        <authorList>
            <person name="Jenkins J."/>
            <person name="Shu S."/>
            <person name="Grimwood J."/>
            <person name="Barry K."/>
            <person name="Goodstein D."/>
            <person name="Schmutz J."/>
            <person name="Leebens-Mack J."/>
            <person name="Osbourn A."/>
        </authorList>
    </citation>
    <scope>NUCLEOTIDE SEQUENCE [LARGE SCALE GENOMIC DNA]</scope>
    <source>
        <strain evidence="7">JIC</strain>
    </source>
</reference>
<dbReference type="GO" id="GO:0016538">
    <property type="term" value="F:cyclin-dependent protein serine/threonine kinase regulator activity"/>
    <property type="evidence" value="ECO:0007669"/>
    <property type="project" value="InterPro"/>
</dbReference>
<protein>
    <recommendedName>
        <fullName evidence="6">Cyclin-like domain-containing protein</fullName>
    </recommendedName>
</protein>
<evidence type="ECO:0000256" key="1">
    <source>
        <dbReference type="ARBA" id="ARBA00022618"/>
    </source>
</evidence>
<dbReference type="SMART" id="SM00385">
    <property type="entry name" value="CYCLIN"/>
    <property type="match status" value="2"/>
</dbReference>
<dbReference type="EMBL" id="JBDFQZ010000003">
    <property type="protein sequence ID" value="KAK9742669.1"/>
    <property type="molecule type" value="Genomic_DNA"/>
</dbReference>
<name>A0AAW1M8T1_SAPOF</name>
<keyword evidence="8" id="KW-1185">Reference proteome</keyword>
<dbReference type="SUPFAM" id="SSF47954">
    <property type="entry name" value="Cyclin-like"/>
    <property type="match status" value="2"/>
</dbReference>
<evidence type="ECO:0000259" key="6">
    <source>
        <dbReference type="SMART" id="SM00385"/>
    </source>
</evidence>
<dbReference type="InterPro" id="IPR013763">
    <property type="entry name" value="Cyclin-like_dom"/>
</dbReference>
<dbReference type="InterPro" id="IPR043198">
    <property type="entry name" value="Cyclin/Ssn8"/>
</dbReference>
<dbReference type="GO" id="GO:0051301">
    <property type="term" value="P:cell division"/>
    <property type="evidence" value="ECO:0007669"/>
    <property type="project" value="UniProtKB-KW"/>
</dbReference>
<dbReference type="InterPro" id="IPR006671">
    <property type="entry name" value="Cyclin_N"/>
</dbReference>
<evidence type="ECO:0000256" key="2">
    <source>
        <dbReference type="ARBA" id="ARBA00023127"/>
    </source>
</evidence>
<evidence type="ECO:0000313" key="7">
    <source>
        <dbReference type="EMBL" id="KAK9742669.1"/>
    </source>
</evidence>
<dbReference type="PANTHER" id="PTHR10026">
    <property type="entry name" value="CYCLIN"/>
    <property type="match status" value="1"/>
</dbReference>
<dbReference type="Gene3D" id="1.10.472.10">
    <property type="entry name" value="Cyclin-like"/>
    <property type="match status" value="2"/>
</dbReference>
<dbReference type="AlphaFoldDB" id="A0AAW1M8T1"/>
<evidence type="ECO:0000313" key="8">
    <source>
        <dbReference type="Proteomes" id="UP001443914"/>
    </source>
</evidence>
<dbReference type="Pfam" id="PF21797">
    <property type="entry name" value="CycT2-like_C"/>
    <property type="match status" value="1"/>
</dbReference>
<accession>A0AAW1M8T1</accession>
<dbReference type="Proteomes" id="UP001443914">
    <property type="component" value="Unassembled WGS sequence"/>
</dbReference>
<organism evidence="7 8">
    <name type="scientific">Saponaria officinalis</name>
    <name type="common">Common soapwort</name>
    <name type="synonym">Lychnis saponaria</name>
    <dbReference type="NCBI Taxonomy" id="3572"/>
    <lineage>
        <taxon>Eukaryota</taxon>
        <taxon>Viridiplantae</taxon>
        <taxon>Streptophyta</taxon>
        <taxon>Embryophyta</taxon>
        <taxon>Tracheophyta</taxon>
        <taxon>Spermatophyta</taxon>
        <taxon>Magnoliopsida</taxon>
        <taxon>eudicotyledons</taxon>
        <taxon>Gunneridae</taxon>
        <taxon>Pentapetalae</taxon>
        <taxon>Caryophyllales</taxon>
        <taxon>Caryophyllaceae</taxon>
        <taxon>Caryophylleae</taxon>
        <taxon>Saponaria</taxon>
    </lineage>
</organism>
<proteinExistence type="inferred from homology"/>
<sequence>MPCVPIDRSSRHNELGGECPIVIQPTTRSWYFTKDEIDNHSPSRKDGIDRVSESLMRKLFCSFLKELGIKLRVSPVTTATAMMFCHRFYMRQSLAKNDWQTIATACMFLACKVEENLHPLRDIVVVAYELIYKWDPSASEKIRQREVHYKQQQLILDAEHLLLVTIAFDMNIQHPFKPLVDALKRLKISNNDVAKAAWNLLNEWLRTTLCLQYKPHYIAAGSLSVAAKLLNFRLPLEEGTAWWMHFDVSPKQLQEVTQQMLRYFKHEGKQKAPQARTSEMKVTQKVETGTSQMTQSCAHSGLTVASDIKKAPMHTAKVFRDMSKEASEYQSSDCCSEICNLMDTESAPTSSIKAHVDRGGQIDVGRLRGAFEKAKRVKYAKNKVVAVDGNESSRELFIERELEKGVEVGYLAAVKKQRVV</sequence>
<gene>
    <name evidence="7" type="ORF">RND81_03G190100</name>
</gene>
<evidence type="ECO:0000256" key="3">
    <source>
        <dbReference type="ARBA" id="ARBA00023306"/>
    </source>
</evidence>
<evidence type="ECO:0000256" key="5">
    <source>
        <dbReference type="RuleBase" id="RU000383"/>
    </source>
</evidence>
<feature type="domain" description="Cyclin-like" evidence="6">
    <location>
        <begin position="62"/>
        <end position="164"/>
    </location>
</feature>
<dbReference type="FunFam" id="1.10.472.10:FF:000081">
    <property type="entry name" value="Cyclin family protein"/>
    <property type="match status" value="1"/>
</dbReference>
<comment type="similarity">
    <text evidence="4">Belongs to the cyclin family. Cyclin T subfamily.</text>
</comment>
<comment type="caution">
    <text evidence="7">The sequence shown here is derived from an EMBL/GenBank/DDBJ whole genome shotgun (WGS) entry which is preliminary data.</text>
</comment>
<feature type="domain" description="Cyclin-like" evidence="6">
    <location>
        <begin position="177"/>
        <end position="262"/>
    </location>
</feature>
<keyword evidence="3" id="KW-0131">Cell cycle</keyword>
<keyword evidence="2 5" id="KW-0195">Cyclin</keyword>
<evidence type="ECO:0000256" key="4">
    <source>
        <dbReference type="ARBA" id="ARBA00061204"/>
    </source>
</evidence>
<dbReference type="InterPro" id="IPR036915">
    <property type="entry name" value="Cyclin-like_sf"/>
</dbReference>
<dbReference type="Pfam" id="PF00134">
    <property type="entry name" value="Cyclin_N"/>
    <property type="match status" value="1"/>
</dbReference>
<dbReference type="GO" id="GO:0006357">
    <property type="term" value="P:regulation of transcription by RNA polymerase II"/>
    <property type="evidence" value="ECO:0007669"/>
    <property type="project" value="InterPro"/>
</dbReference>
<keyword evidence="1" id="KW-0132">Cell division</keyword>